<gene>
    <name evidence="3" type="ORF">Pan241w_23350</name>
</gene>
<proteinExistence type="predicted"/>
<dbReference type="EMBL" id="CP036269">
    <property type="protein sequence ID" value="QDT42253.1"/>
    <property type="molecule type" value="Genomic_DNA"/>
</dbReference>
<name>A0A517REF4_9PLAN</name>
<feature type="transmembrane region" description="Helical" evidence="2">
    <location>
        <begin position="20"/>
        <end position="38"/>
    </location>
</feature>
<accession>A0A517REF4</accession>
<dbReference type="AlphaFoldDB" id="A0A517REF4"/>
<evidence type="ECO:0000256" key="2">
    <source>
        <dbReference type="SAM" id="Phobius"/>
    </source>
</evidence>
<evidence type="ECO:0008006" key="5">
    <source>
        <dbReference type="Google" id="ProtNLM"/>
    </source>
</evidence>
<reference evidence="3 4" key="1">
    <citation type="submission" date="2019-02" db="EMBL/GenBank/DDBJ databases">
        <title>Deep-cultivation of Planctomycetes and their phenomic and genomic characterization uncovers novel biology.</title>
        <authorList>
            <person name="Wiegand S."/>
            <person name="Jogler M."/>
            <person name="Boedeker C."/>
            <person name="Pinto D."/>
            <person name="Vollmers J."/>
            <person name="Rivas-Marin E."/>
            <person name="Kohn T."/>
            <person name="Peeters S.H."/>
            <person name="Heuer A."/>
            <person name="Rast P."/>
            <person name="Oberbeckmann S."/>
            <person name="Bunk B."/>
            <person name="Jeske O."/>
            <person name="Meyerdierks A."/>
            <person name="Storesund J.E."/>
            <person name="Kallscheuer N."/>
            <person name="Luecker S."/>
            <person name="Lage O.M."/>
            <person name="Pohl T."/>
            <person name="Merkel B.J."/>
            <person name="Hornburger P."/>
            <person name="Mueller R.-W."/>
            <person name="Bruemmer F."/>
            <person name="Labrenz M."/>
            <person name="Spormann A.M."/>
            <person name="Op den Camp H."/>
            <person name="Overmann J."/>
            <person name="Amann R."/>
            <person name="Jetten M.S.M."/>
            <person name="Mascher T."/>
            <person name="Medema M.H."/>
            <person name="Devos D.P."/>
            <person name="Kaster A.-K."/>
            <person name="Ovreas L."/>
            <person name="Rohde M."/>
            <person name="Galperin M.Y."/>
            <person name="Jogler C."/>
        </authorList>
    </citation>
    <scope>NUCLEOTIDE SEQUENCE [LARGE SCALE GENOMIC DNA]</scope>
    <source>
        <strain evidence="3 4">Pan241w</strain>
    </source>
</reference>
<keyword evidence="2" id="KW-0812">Transmembrane</keyword>
<keyword evidence="2" id="KW-0472">Membrane</keyword>
<evidence type="ECO:0000313" key="3">
    <source>
        <dbReference type="EMBL" id="QDT42253.1"/>
    </source>
</evidence>
<keyword evidence="4" id="KW-1185">Reference proteome</keyword>
<evidence type="ECO:0000256" key="1">
    <source>
        <dbReference type="SAM" id="MobiDB-lite"/>
    </source>
</evidence>
<dbReference type="Proteomes" id="UP000317171">
    <property type="component" value="Chromosome"/>
</dbReference>
<dbReference type="RefSeq" id="WP_315940510.1">
    <property type="nucleotide sequence ID" value="NZ_CP036269.1"/>
</dbReference>
<sequence length="108" mass="11380">MNMLTKFWNDEAGFVVSSELVLIGTILVLGVVVGLATVRDQVVQELGDLALAISNINQSYSFSGVTGHTSSVAGSIFADALDFCDSNADISTEEPPCISVQIDPSNEL</sequence>
<protein>
    <recommendedName>
        <fullName evidence="5">Branched-chain amino acid aminotransferase</fullName>
    </recommendedName>
</protein>
<organism evidence="3 4">
    <name type="scientific">Gimesia alba</name>
    <dbReference type="NCBI Taxonomy" id="2527973"/>
    <lineage>
        <taxon>Bacteria</taxon>
        <taxon>Pseudomonadati</taxon>
        <taxon>Planctomycetota</taxon>
        <taxon>Planctomycetia</taxon>
        <taxon>Planctomycetales</taxon>
        <taxon>Planctomycetaceae</taxon>
        <taxon>Gimesia</taxon>
    </lineage>
</organism>
<keyword evidence="2" id="KW-1133">Transmembrane helix</keyword>
<feature type="region of interest" description="Disordered" evidence="1">
    <location>
        <begin position="89"/>
        <end position="108"/>
    </location>
</feature>
<dbReference type="KEGG" id="gaz:Pan241w_23350"/>
<evidence type="ECO:0000313" key="4">
    <source>
        <dbReference type="Proteomes" id="UP000317171"/>
    </source>
</evidence>